<dbReference type="RefSeq" id="WP_179444818.1">
    <property type="nucleotide sequence ID" value="NZ_JACBZS010000001.1"/>
</dbReference>
<evidence type="ECO:0000256" key="4">
    <source>
        <dbReference type="SAM" id="Coils"/>
    </source>
</evidence>
<gene>
    <name evidence="6" type="ORF">GGQ54_001483</name>
</gene>
<dbReference type="GO" id="GO:0003700">
    <property type="term" value="F:DNA-binding transcription factor activity"/>
    <property type="evidence" value="ECO:0007669"/>
    <property type="project" value="InterPro"/>
</dbReference>
<dbReference type="SMART" id="SM00422">
    <property type="entry name" value="HTH_MERR"/>
    <property type="match status" value="1"/>
</dbReference>
<dbReference type="Gene3D" id="1.10.1660.10">
    <property type="match status" value="1"/>
</dbReference>
<evidence type="ECO:0000256" key="3">
    <source>
        <dbReference type="ARBA" id="ARBA00023163"/>
    </source>
</evidence>
<dbReference type="PROSITE" id="PS50937">
    <property type="entry name" value="HTH_MERR_2"/>
    <property type="match status" value="1"/>
</dbReference>
<evidence type="ECO:0000313" key="6">
    <source>
        <dbReference type="EMBL" id="NYI70923.1"/>
    </source>
</evidence>
<keyword evidence="1" id="KW-0805">Transcription regulation</keyword>
<evidence type="ECO:0000313" key="7">
    <source>
        <dbReference type="Proteomes" id="UP000527616"/>
    </source>
</evidence>
<name>A0A7Z0IKV6_9ACTN</name>
<evidence type="ECO:0000259" key="5">
    <source>
        <dbReference type="PROSITE" id="PS50937"/>
    </source>
</evidence>
<dbReference type="Pfam" id="PF09278">
    <property type="entry name" value="MerR-DNA-bind"/>
    <property type="match status" value="1"/>
</dbReference>
<dbReference type="Pfam" id="PF00376">
    <property type="entry name" value="MerR"/>
    <property type="match status" value="1"/>
</dbReference>
<keyword evidence="7" id="KW-1185">Reference proteome</keyword>
<keyword evidence="2 6" id="KW-0238">DNA-binding</keyword>
<dbReference type="InterPro" id="IPR009061">
    <property type="entry name" value="DNA-bd_dom_put_sf"/>
</dbReference>
<reference evidence="6 7" key="1">
    <citation type="submission" date="2020-07" db="EMBL/GenBank/DDBJ databases">
        <title>Sequencing the genomes of 1000 actinobacteria strains.</title>
        <authorList>
            <person name="Klenk H.-P."/>
        </authorList>
    </citation>
    <scope>NUCLEOTIDE SEQUENCE [LARGE SCALE GENOMIC DNA]</scope>
    <source>
        <strain evidence="6 7">DSM 103164</strain>
    </source>
</reference>
<feature type="coiled-coil region" evidence="4">
    <location>
        <begin position="83"/>
        <end position="110"/>
    </location>
</feature>
<protein>
    <submittedName>
        <fullName evidence="6">DNA-binding transcriptional MerR regulator</fullName>
    </submittedName>
</protein>
<keyword evidence="4" id="KW-0175">Coiled coil</keyword>
<proteinExistence type="predicted"/>
<feature type="domain" description="HTH merR-type" evidence="5">
    <location>
        <begin position="1"/>
        <end position="71"/>
    </location>
</feature>
<organism evidence="6 7">
    <name type="scientific">Naumannella cuiyingiana</name>
    <dbReference type="NCBI Taxonomy" id="1347891"/>
    <lineage>
        <taxon>Bacteria</taxon>
        <taxon>Bacillati</taxon>
        <taxon>Actinomycetota</taxon>
        <taxon>Actinomycetes</taxon>
        <taxon>Propionibacteriales</taxon>
        <taxon>Propionibacteriaceae</taxon>
        <taxon>Naumannella</taxon>
    </lineage>
</organism>
<dbReference type="SUPFAM" id="SSF46955">
    <property type="entry name" value="Putative DNA-binding domain"/>
    <property type="match status" value="1"/>
</dbReference>
<dbReference type="PANTHER" id="PTHR30204">
    <property type="entry name" value="REDOX-CYCLING DRUG-SENSING TRANSCRIPTIONAL ACTIVATOR SOXR"/>
    <property type="match status" value="1"/>
</dbReference>
<dbReference type="AlphaFoldDB" id="A0A7Z0IKV6"/>
<dbReference type="Proteomes" id="UP000527616">
    <property type="component" value="Unassembled WGS sequence"/>
</dbReference>
<dbReference type="GO" id="GO:0003677">
    <property type="term" value="F:DNA binding"/>
    <property type="evidence" value="ECO:0007669"/>
    <property type="project" value="UniProtKB-KW"/>
</dbReference>
<evidence type="ECO:0000256" key="2">
    <source>
        <dbReference type="ARBA" id="ARBA00023125"/>
    </source>
</evidence>
<sequence>MQIGELARRHGMSTAMIRHYERLDLFDPDHVVRAPNGYREFTEGASARIRLIRIGQQAGFSLRQMRTELAHWADGTMAPEERAALLRRQLATIEAKLRELRASRRLIRARLTELDGAERAAR</sequence>
<keyword evidence="3" id="KW-0804">Transcription</keyword>
<comment type="caution">
    <text evidence="6">The sequence shown here is derived from an EMBL/GenBank/DDBJ whole genome shotgun (WGS) entry which is preliminary data.</text>
</comment>
<dbReference type="InterPro" id="IPR000551">
    <property type="entry name" value="MerR-type_HTH_dom"/>
</dbReference>
<evidence type="ECO:0000256" key="1">
    <source>
        <dbReference type="ARBA" id="ARBA00023015"/>
    </source>
</evidence>
<dbReference type="PANTHER" id="PTHR30204:SF93">
    <property type="entry name" value="HTH MERR-TYPE DOMAIN-CONTAINING PROTEIN"/>
    <property type="match status" value="1"/>
</dbReference>
<dbReference type="InterPro" id="IPR047057">
    <property type="entry name" value="MerR_fam"/>
</dbReference>
<accession>A0A7Z0IKV6</accession>
<dbReference type="InterPro" id="IPR015358">
    <property type="entry name" value="Tscrpt_reg_MerR_DNA-bd"/>
</dbReference>
<dbReference type="EMBL" id="JACBZS010000001">
    <property type="protein sequence ID" value="NYI70923.1"/>
    <property type="molecule type" value="Genomic_DNA"/>
</dbReference>